<accession>A0A067N7Z6</accession>
<dbReference type="InParanoid" id="A0A067N7Z6"/>
<dbReference type="VEuPathDB" id="FungiDB:PLEOSDRAFT_161862"/>
<organism evidence="1 2">
    <name type="scientific">Pleurotus ostreatus (strain PC15)</name>
    <name type="common">Oyster mushroom</name>
    <dbReference type="NCBI Taxonomy" id="1137138"/>
    <lineage>
        <taxon>Eukaryota</taxon>
        <taxon>Fungi</taxon>
        <taxon>Dikarya</taxon>
        <taxon>Basidiomycota</taxon>
        <taxon>Agaricomycotina</taxon>
        <taxon>Agaricomycetes</taxon>
        <taxon>Agaricomycetidae</taxon>
        <taxon>Agaricales</taxon>
        <taxon>Pleurotineae</taxon>
        <taxon>Pleurotaceae</taxon>
        <taxon>Pleurotus</taxon>
    </lineage>
</organism>
<sequence length="205" mass="23100">MRGTGTRTCPLFFNFNFNCHGPDIIIVNKYEPLIQLQVDIDKHLNATHSRSALRAISMIWTMSMYSGWRSSNAHAHALPSHNPLPPQVHSPSHRAHPFPFARPASQGDGANFLPPPRPPLRDVRVHSYFVQRQRAFENLELSGRMVDAIAKDKSLLGWKSGYRESEDCRAPTHSGLRGLDWRSPNLRIEGRAQRDIRPAPSDPAG</sequence>
<proteinExistence type="predicted"/>
<dbReference type="Proteomes" id="UP000027073">
    <property type="component" value="Unassembled WGS sequence"/>
</dbReference>
<gene>
    <name evidence="1" type="ORF">PLEOSDRAFT_161862</name>
</gene>
<dbReference type="EMBL" id="KL198012">
    <property type="protein sequence ID" value="KDQ24158.1"/>
    <property type="molecule type" value="Genomic_DNA"/>
</dbReference>
<dbReference type="AlphaFoldDB" id="A0A067N7Z6"/>
<dbReference type="HOGENOM" id="CLU_1337993_0_0_1"/>
<protein>
    <submittedName>
        <fullName evidence="1">Uncharacterized protein</fullName>
    </submittedName>
</protein>
<evidence type="ECO:0000313" key="1">
    <source>
        <dbReference type="EMBL" id="KDQ24158.1"/>
    </source>
</evidence>
<name>A0A067N7Z6_PLEO1</name>
<evidence type="ECO:0000313" key="2">
    <source>
        <dbReference type="Proteomes" id="UP000027073"/>
    </source>
</evidence>
<reference evidence="2" key="1">
    <citation type="journal article" date="2014" name="Proc. Natl. Acad. Sci. U.S.A.">
        <title>Extensive sampling of basidiomycete genomes demonstrates inadequacy of the white-rot/brown-rot paradigm for wood decay fungi.</title>
        <authorList>
            <person name="Riley R."/>
            <person name="Salamov A.A."/>
            <person name="Brown D.W."/>
            <person name="Nagy L.G."/>
            <person name="Floudas D."/>
            <person name="Held B.W."/>
            <person name="Levasseur A."/>
            <person name="Lombard V."/>
            <person name="Morin E."/>
            <person name="Otillar R."/>
            <person name="Lindquist E.A."/>
            <person name="Sun H."/>
            <person name="LaButti K.M."/>
            <person name="Schmutz J."/>
            <person name="Jabbour D."/>
            <person name="Luo H."/>
            <person name="Baker S.E."/>
            <person name="Pisabarro A.G."/>
            <person name="Walton J.D."/>
            <person name="Blanchette R.A."/>
            <person name="Henrissat B."/>
            <person name="Martin F."/>
            <person name="Cullen D."/>
            <person name="Hibbett D.S."/>
            <person name="Grigoriev I.V."/>
        </authorList>
    </citation>
    <scope>NUCLEOTIDE SEQUENCE [LARGE SCALE GENOMIC DNA]</scope>
    <source>
        <strain evidence="2">PC15</strain>
    </source>
</reference>